<dbReference type="GO" id="GO:0005737">
    <property type="term" value="C:cytoplasm"/>
    <property type="evidence" value="ECO:0007669"/>
    <property type="project" value="UniProtKB-SubCell"/>
</dbReference>
<keyword evidence="1" id="KW-0547">Nucleotide-binding</keyword>
<keyword evidence="6" id="KW-1185">Reference proteome</keyword>
<dbReference type="RefSeq" id="WP_013120446.1">
    <property type="nucleotide sequence ID" value="NC_014152.1"/>
</dbReference>
<gene>
    <name evidence="5" type="ordered locus">TherJR_1579</name>
</gene>
<dbReference type="OrthoDB" id="9761464at2"/>
<dbReference type="GO" id="GO:0016887">
    <property type="term" value="F:ATP hydrolysis activity"/>
    <property type="evidence" value="ECO:0007669"/>
    <property type="project" value="InterPro"/>
</dbReference>
<name>D5XFL0_THEPJ</name>
<evidence type="ECO:0000259" key="3">
    <source>
        <dbReference type="Pfam" id="PF20438"/>
    </source>
</evidence>
<dbReference type="EC" id="3.6.1.-" evidence="1"/>
<evidence type="ECO:0000313" key="5">
    <source>
        <dbReference type="EMBL" id="ADG82431.1"/>
    </source>
</evidence>
<evidence type="ECO:0000259" key="4">
    <source>
        <dbReference type="Pfam" id="PF20439"/>
    </source>
</evidence>
<sequence>MEKLDIFRDMAERTGGDIYLGVVGPVRTGKSTFIKRFMDLVVINNIKNIHDRERARDELPQSGGGRTIMTTEPKFIPNEAVEIPISSSLKVKMRVVDCVGYTVDGALGYEEDEGPRMVRTPWFDKEIPFQEAAEIGTRKVITDHSTIGVVVTTDGTITEIPRANYIPAEERVIEELKELDKPFVVLLNSTKPKAPETQDLAFSLEEKYSVPVLPMDVAQLTQQDILDILEEILYEFPVNEVNITLPKWIEELEETHWLRTKFEEAVGETIQDVQKLRDIDGAIEKLSVFDFVGEVNLRSMDMGTGMATIDMDATEGMFYQILQEVSGFEIEGEHTLLRLMRDLAHAKREYEKVASALEEVKESGYGVVTPRLDEMNLEEPELIKQGSRFGVRLKASAPSLHIIRADITTEITPIIGTEKQCEELVRYMLNEFEENPKKIWESNIFGKSLHDLVREGIQNKLHRMPENAQVKLQETLQRIVNDGSGGLICIII</sequence>
<dbReference type="GO" id="GO:0030435">
    <property type="term" value="P:sporulation resulting in formation of a cellular spore"/>
    <property type="evidence" value="ECO:0007669"/>
    <property type="project" value="UniProtKB-KW"/>
</dbReference>
<dbReference type="GO" id="GO:0005524">
    <property type="term" value="F:ATP binding"/>
    <property type="evidence" value="ECO:0007669"/>
    <property type="project" value="UniProtKB-KW"/>
</dbReference>
<dbReference type="Proteomes" id="UP000002377">
    <property type="component" value="Chromosome"/>
</dbReference>
<organism evidence="5 6">
    <name type="scientific">Thermincola potens (strain JR)</name>
    <dbReference type="NCBI Taxonomy" id="635013"/>
    <lineage>
        <taxon>Bacteria</taxon>
        <taxon>Bacillati</taxon>
        <taxon>Bacillota</taxon>
        <taxon>Clostridia</taxon>
        <taxon>Eubacteriales</taxon>
        <taxon>Thermincolaceae</taxon>
        <taxon>Thermincola</taxon>
    </lineage>
</organism>
<dbReference type="InterPro" id="IPR027417">
    <property type="entry name" value="P-loop_NTPase"/>
</dbReference>
<comment type="subcellular location">
    <subcellularLocation>
        <location evidence="1">Cytoplasm</location>
    </subcellularLocation>
</comment>
<protein>
    <recommendedName>
        <fullName evidence="1">Stage IV sporulation protein A</fullName>
        <ecNumber evidence="1">3.6.1.-</ecNumber>
    </recommendedName>
    <alternativeName>
        <fullName evidence="1">Coat morphogenetic protein SpoIVA</fullName>
    </alternativeName>
</protein>
<dbReference type="HOGENOM" id="CLU_043635_0_0_9"/>
<keyword evidence="1" id="KW-0963">Cytoplasm</keyword>
<dbReference type="InterPro" id="IPR014201">
    <property type="entry name" value="Spore_IV_A"/>
</dbReference>
<comment type="catalytic activity">
    <reaction evidence="1">
        <text>ATP + H2O = ADP + phosphate + H(+)</text>
        <dbReference type="Rhea" id="RHEA:13065"/>
        <dbReference type="ChEBI" id="CHEBI:15377"/>
        <dbReference type="ChEBI" id="CHEBI:15378"/>
        <dbReference type="ChEBI" id="CHEBI:30616"/>
        <dbReference type="ChEBI" id="CHEBI:43474"/>
        <dbReference type="ChEBI" id="CHEBI:456216"/>
    </reaction>
</comment>
<dbReference type="eggNOG" id="COG2229">
    <property type="taxonomic scope" value="Bacteria"/>
</dbReference>
<dbReference type="SUPFAM" id="SSF52540">
    <property type="entry name" value="P-loop containing nucleoside triphosphate hydrolases"/>
    <property type="match status" value="1"/>
</dbReference>
<keyword evidence="1" id="KW-0749">Sporulation</keyword>
<reference evidence="5 6" key="1">
    <citation type="submission" date="2010-05" db="EMBL/GenBank/DDBJ databases">
        <title>Complete sequence of Thermincola sp. JR.</title>
        <authorList>
            <consortium name="US DOE Joint Genome Institute"/>
            <person name="Lucas S."/>
            <person name="Copeland A."/>
            <person name="Lapidus A."/>
            <person name="Cheng J.-F."/>
            <person name="Bruce D."/>
            <person name="Goodwin L."/>
            <person name="Pitluck S."/>
            <person name="Chertkov O."/>
            <person name="Detter J.C."/>
            <person name="Han C."/>
            <person name="Tapia R."/>
            <person name="Land M."/>
            <person name="Hauser L."/>
            <person name="Kyrpides N."/>
            <person name="Mikhailova N."/>
            <person name="Hazen T.C."/>
            <person name="Woyke T."/>
        </authorList>
    </citation>
    <scope>NUCLEOTIDE SEQUENCE [LARGE SCALE GENOMIC DNA]</scope>
    <source>
        <strain evidence="5 6">JR</strain>
    </source>
</reference>
<dbReference type="NCBIfam" id="TIGR02836">
    <property type="entry name" value="spore_IV_A"/>
    <property type="match status" value="1"/>
</dbReference>
<dbReference type="Pfam" id="PF20438">
    <property type="entry name" value="SpoIVA_middle"/>
    <property type="match status" value="1"/>
</dbReference>
<evidence type="ECO:0000313" key="6">
    <source>
        <dbReference type="Proteomes" id="UP000002377"/>
    </source>
</evidence>
<dbReference type="InterPro" id="IPR046840">
    <property type="entry name" value="SpoIVA_C"/>
</dbReference>
<keyword evidence="1" id="KW-0378">Hydrolase</keyword>
<feature type="domain" description="Stage IV sporulation protein A middle" evidence="3">
    <location>
        <begin position="238"/>
        <end position="416"/>
    </location>
</feature>
<dbReference type="InterPro" id="IPR046841">
    <property type="entry name" value="SpoIVA_middle"/>
</dbReference>
<dbReference type="PIRSF" id="PIRSF007466">
    <property type="entry name" value="SpoIVA"/>
    <property type="match status" value="1"/>
</dbReference>
<comment type="function">
    <text evidence="1">ATPase. Has a role at an early stage in the morphogenesis of the spore coat.</text>
</comment>
<dbReference type="InterPro" id="IPR046842">
    <property type="entry name" value="SpoIVA_ATPase"/>
</dbReference>
<evidence type="ECO:0000256" key="1">
    <source>
        <dbReference type="PIRNR" id="PIRNR007466"/>
    </source>
</evidence>
<evidence type="ECO:0000259" key="2">
    <source>
        <dbReference type="Pfam" id="PF09547"/>
    </source>
</evidence>
<dbReference type="Pfam" id="PF09547">
    <property type="entry name" value="SpoIVA_ATPase"/>
    <property type="match status" value="1"/>
</dbReference>
<dbReference type="AlphaFoldDB" id="D5XFL0"/>
<dbReference type="Pfam" id="PF20439">
    <property type="entry name" value="SpoIVA_C"/>
    <property type="match status" value="1"/>
</dbReference>
<dbReference type="KEGG" id="tjr:TherJR_1579"/>
<proteinExistence type="predicted"/>
<feature type="domain" description="Stage IV sporulation protein A ATPase" evidence="2">
    <location>
        <begin position="1"/>
        <end position="237"/>
    </location>
</feature>
<dbReference type="Gene3D" id="3.40.50.300">
    <property type="entry name" value="P-loop containing nucleotide triphosphate hydrolases"/>
    <property type="match status" value="1"/>
</dbReference>
<dbReference type="EMBL" id="CP002028">
    <property type="protein sequence ID" value="ADG82431.1"/>
    <property type="molecule type" value="Genomic_DNA"/>
</dbReference>
<feature type="domain" description="Sporulation stage IV protein A C-terminal" evidence="4">
    <location>
        <begin position="417"/>
        <end position="492"/>
    </location>
</feature>
<keyword evidence="1" id="KW-0067">ATP-binding</keyword>
<dbReference type="STRING" id="635013.TherJR_1579"/>
<accession>D5XFL0</accession>